<dbReference type="OrthoDB" id="5424234at2759"/>
<dbReference type="AlphaFoldDB" id="A0A8K0J318"/>
<dbReference type="EMBL" id="SRPY01000571">
    <property type="protein sequence ID" value="KAG5921253.1"/>
    <property type="molecule type" value="Genomic_DNA"/>
</dbReference>
<evidence type="ECO:0000256" key="1">
    <source>
        <dbReference type="SAM" id="MobiDB-lite"/>
    </source>
</evidence>
<feature type="compositionally biased region" description="Polar residues" evidence="1">
    <location>
        <begin position="81"/>
        <end position="104"/>
    </location>
</feature>
<reference evidence="2" key="1">
    <citation type="journal article" date="2020" name="bioRxiv">
        <title>Whole genome comparisons of ergot fungi reveals the divergence and evolution of species within the genus Claviceps are the result of varying mechanisms driving genome evolution and host range expansion.</title>
        <authorList>
            <person name="Wyka S.A."/>
            <person name="Mondo S.J."/>
            <person name="Liu M."/>
            <person name="Dettman J."/>
            <person name="Nalam V."/>
            <person name="Broders K.D."/>
        </authorList>
    </citation>
    <scope>NUCLEOTIDE SEQUENCE</scope>
    <source>
        <strain evidence="2">CCC 489</strain>
    </source>
</reference>
<gene>
    <name evidence="2" type="ORF">E4U42_005922</name>
</gene>
<proteinExistence type="predicted"/>
<accession>A0A8K0J318</accession>
<evidence type="ECO:0000313" key="3">
    <source>
        <dbReference type="Proteomes" id="UP000811619"/>
    </source>
</evidence>
<name>A0A8K0J318_9HYPO</name>
<evidence type="ECO:0000313" key="2">
    <source>
        <dbReference type="EMBL" id="KAG5921253.1"/>
    </source>
</evidence>
<keyword evidence="3" id="KW-1185">Reference proteome</keyword>
<dbReference type="Proteomes" id="UP000811619">
    <property type="component" value="Unassembled WGS sequence"/>
</dbReference>
<sequence>MPERPAGAAGAAGVTGATTRFESRESNQGNGKPSFTQSSRTGNLSAKAEGKQPAVARTASNDLSGMSRVASRRTLPAAAPSHSNSLAQNTQELRSPVSTRSMSLTRTDTDNSSATDSISDSSSMMIRSMTQNGFGRRPSVQGLFTSATATTTNVAAQGQIIDQAGSLPVSSIFAQREELVGADLASRRSTTSLVDSRMLPTQPNPVASVPMGRTRSQLKLLLEREKTRVGEKSRFRI</sequence>
<organism evidence="2 3">
    <name type="scientific">Claviceps africana</name>
    <dbReference type="NCBI Taxonomy" id="83212"/>
    <lineage>
        <taxon>Eukaryota</taxon>
        <taxon>Fungi</taxon>
        <taxon>Dikarya</taxon>
        <taxon>Ascomycota</taxon>
        <taxon>Pezizomycotina</taxon>
        <taxon>Sordariomycetes</taxon>
        <taxon>Hypocreomycetidae</taxon>
        <taxon>Hypocreales</taxon>
        <taxon>Clavicipitaceae</taxon>
        <taxon>Claviceps</taxon>
    </lineage>
</organism>
<protein>
    <submittedName>
        <fullName evidence="2">Uncharacterized protein</fullName>
    </submittedName>
</protein>
<comment type="caution">
    <text evidence="2">The sequence shown here is derived from an EMBL/GenBank/DDBJ whole genome shotgun (WGS) entry which is preliminary data.</text>
</comment>
<feature type="compositionally biased region" description="Low complexity" evidence="1">
    <location>
        <begin position="110"/>
        <end position="120"/>
    </location>
</feature>
<feature type="compositionally biased region" description="Low complexity" evidence="1">
    <location>
        <begin position="1"/>
        <end position="19"/>
    </location>
</feature>
<feature type="compositionally biased region" description="Polar residues" evidence="1">
    <location>
        <begin position="26"/>
        <end position="44"/>
    </location>
</feature>
<feature type="region of interest" description="Disordered" evidence="1">
    <location>
        <begin position="1"/>
        <end position="120"/>
    </location>
</feature>